<dbReference type="Pfam" id="PF02518">
    <property type="entry name" value="HATPase_c"/>
    <property type="match status" value="1"/>
</dbReference>
<feature type="transmembrane region" description="Helical" evidence="8">
    <location>
        <begin position="77"/>
        <end position="99"/>
    </location>
</feature>
<evidence type="ECO:0000313" key="11">
    <source>
        <dbReference type="Proteomes" id="UP001596395"/>
    </source>
</evidence>
<keyword evidence="8" id="KW-0812">Transmembrane</keyword>
<dbReference type="InterPro" id="IPR036890">
    <property type="entry name" value="HATPase_C_sf"/>
</dbReference>
<name>A0ABD5VLP0_9EURY</name>
<dbReference type="InterPro" id="IPR005467">
    <property type="entry name" value="His_kinase_dom"/>
</dbReference>
<reference evidence="10 11" key="1">
    <citation type="journal article" date="2019" name="Int. J. Syst. Evol. Microbiol.">
        <title>The Global Catalogue of Microorganisms (GCM) 10K type strain sequencing project: providing services to taxonomists for standard genome sequencing and annotation.</title>
        <authorList>
            <consortium name="The Broad Institute Genomics Platform"/>
            <consortium name="The Broad Institute Genome Sequencing Center for Infectious Disease"/>
            <person name="Wu L."/>
            <person name="Ma J."/>
        </authorList>
    </citation>
    <scope>NUCLEOTIDE SEQUENCE [LARGE SCALE GENOMIC DNA]</scope>
    <source>
        <strain evidence="10 11">GX26</strain>
    </source>
</reference>
<keyword evidence="8" id="KW-0472">Membrane</keyword>
<evidence type="ECO:0000259" key="9">
    <source>
        <dbReference type="PROSITE" id="PS50109"/>
    </source>
</evidence>
<dbReference type="RefSeq" id="WP_336352441.1">
    <property type="nucleotide sequence ID" value="NZ_JAZAQL010000006.1"/>
</dbReference>
<protein>
    <recommendedName>
        <fullName evidence="2">histidine kinase</fullName>
        <ecNumber evidence="2">2.7.13.3</ecNumber>
    </recommendedName>
</protein>
<evidence type="ECO:0000313" key="10">
    <source>
        <dbReference type="EMBL" id="MFC6955523.1"/>
    </source>
</evidence>
<dbReference type="SMART" id="SM00388">
    <property type="entry name" value="HisKA"/>
    <property type="match status" value="1"/>
</dbReference>
<evidence type="ECO:0000256" key="3">
    <source>
        <dbReference type="ARBA" id="ARBA00022679"/>
    </source>
</evidence>
<evidence type="ECO:0000256" key="2">
    <source>
        <dbReference type="ARBA" id="ARBA00012438"/>
    </source>
</evidence>
<dbReference type="SMART" id="SM00387">
    <property type="entry name" value="HATPase_c"/>
    <property type="match status" value="1"/>
</dbReference>
<dbReference type="CDD" id="cd00075">
    <property type="entry name" value="HATPase"/>
    <property type="match status" value="1"/>
</dbReference>
<dbReference type="EMBL" id="JBHSXN010000006">
    <property type="protein sequence ID" value="MFC6955523.1"/>
    <property type="molecule type" value="Genomic_DNA"/>
</dbReference>
<dbReference type="InterPro" id="IPR003594">
    <property type="entry name" value="HATPase_dom"/>
</dbReference>
<dbReference type="GO" id="GO:0000160">
    <property type="term" value="P:phosphorelay signal transduction system"/>
    <property type="evidence" value="ECO:0007669"/>
    <property type="project" value="UniProtKB-KW"/>
</dbReference>
<evidence type="ECO:0000256" key="5">
    <source>
        <dbReference type="ARBA" id="ARBA00023012"/>
    </source>
</evidence>
<dbReference type="InterPro" id="IPR003661">
    <property type="entry name" value="HisK_dim/P_dom"/>
</dbReference>
<dbReference type="AlphaFoldDB" id="A0ABD5VLP0"/>
<feature type="transmembrane region" description="Helical" evidence="8">
    <location>
        <begin position="12"/>
        <end position="31"/>
    </location>
</feature>
<dbReference type="PROSITE" id="PS50109">
    <property type="entry name" value="HIS_KIN"/>
    <property type="match status" value="1"/>
</dbReference>
<feature type="domain" description="Histidine kinase" evidence="9">
    <location>
        <begin position="168"/>
        <end position="362"/>
    </location>
</feature>
<accession>A0ABD5VLP0</accession>
<feature type="transmembrane region" description="Helical" evidence="8">
    <location>
        <begin position="111"/>
        <end position="132"/>
    </location>
</feature>
<comment type="caution">
    <text evidence="10">The sequence shown here is derived from an EMBL/GenBank/DDBJ whole genome shotgun (WGS) entry which is preliminary data.</text>
</comment>
<evidence type="ECO:0000256" key="4">
    <source>
        <dbReference type="ARBA" id="ARBA00022777"/>
    </source>
</evidence>
<dbReference type="SUPFAM" id="SSF47384">
    <property type="entry name" value="Homodimeric domain of signal transducing histidine kinase"/>
    <property type="match status" value="1"/>
</dbReference>
<keyword evidence="4 10" id="KW-0418">Kinase</keyword>
<feature type="coiled-coil region" evidence="6">
    <location>
        <begin position="134"/>
        <end position="168"/>
    </location>
</feature>
<gene>
    <name evidence="10" type="ORF">ACFQGB_21900</name>
</gene>
<comment type="catalytic activity">
    <reaction evidence="1">
        <text>ATP + protein L-histidine = ADP + protein N-phospho-L-histidine.</text>
        <dbReference type="EC" id="2.7.13.3"/>
    </reaction>
</comment>
<evidence type="ECO:0000256" key="8">
    <source>
        <dbReference type="SAM" id="Phobius"/>
    </source>
</evidence>
<dbReference type="PANTHER" id="PTHR43711">
    <property type="entry name" value="TWO-COMPONENT HISTIDINE KINASE"/>
    <property type="match status" value="1"/>
</dbReference>
<evidence type="ECO:0000256" key="7">
    <source>
        <dbReference type="SAM" id="MobiDB-lite"/>
    </source>
</evidence>
<dbReference type="CDD" id="cd00082">
    <property type="entry name" value="HisKA"/>
    <property type="match status" value="1"/>
</dbReference>
<dbReference type="Gene3D" id="3.30.565.10">
    <property type="entry name" value="Histidine kinase-like ATPase, C-terminal domain"/>
    <property type="match status" value="1"/>
</dbReference>
<keyword evidence="3" id="KW-0808">Transferase</keyword>
<dbReference type="EC" id="2.7.13.3" evidence="2"/>
<evidence type="ECO:0000256" key="1">
    <source>
        <dbReference type="ARBA" id="ARBA00000085"/>
    </source>
</evidence>
<feature type="transmembrane region" description="Helical" evidence="8">
    <location>
        <begin position="43"/>
        <end position="65"/>
    </location>
</feature>
<dbReference type="InterPro" id="IPR050736">
    <property type="entry name" value="Sensor_HK_Regulatory"/>
</dbReference>
<organism evidence="10 11">
    <name type="scientific">Halorubellus litoreus</name>
    <dbReference type="NCBI Taxonomy" id="755308"/>
    <lineage>
        <taxon>Archaea</taxon>
        <taxon>Methanobacteriati</taxon>
        <taxon>Methanobacteriota</taxon>
        <taxon>Stenosarchaea group</taxon>
        <taxon>Halobacteria</taxon>
        <taxon>Halobacteriales</taxon>
        <taxon>Halorubellaceae</taxon>
        <taxon>Halorubellus</taxon>
    </lineage>
</organism>
<dbReference type="SUPFAM" id="SSF55874">
    <property type="entry name" value="ATPase domain of HSP90 chaperone/DNA topoisomerase II/histidine kinase"/>
    <property type="match status" value="1"/>
</dbReference>
<dbReference type="PANTHER" id="PTHR43711:SF1">
    <property type="entry name" value="HISTIDINE KINASE 1"/>
    <property type="match status" value="1"/>
</dbReference>
<dbReference type="GO" id="GO:0004673">
    <property type="term" value="F:protein histidine kinase activity"/>
    <property type="evidence" value="ECO:0007669"/>
    <property type="project" value="UniProtKB-EC"/>
</dbReference>
<sequence length="392" mass="41306">MSGGRLADSGRYGVAALGLVGLAAVVAHAIASTAPLARVAADLVGSTLVVSVLAFLGLAAFGVHLARTETPTHCRRVAAAGVATAASYLVLVGAFYAGIGQPFGGVADAFAVGYGIAAIGAWFGVVPTHFYLRQRRQTERLRDLNAELRETNAELREQNERLDEFASILSHDLRNPLAVAGGYVELAAETGNLDHLDEVKTCHARIETLIDQVLALARMERDPDAVTELDVAGVATDALATVDTDDGEVVVDVDCTVHAERSALRQVFENCYRNAAEHAGPDPTIRVTCLDDDEGFAIEDDGPGIPEGERDVVFDRGYSNDDGTGLGLSIVAEVAETYDWTVDVVDGADGGARFEFRTTIAPADVGDPDRRESADPDSVDEDDATPRAASGI</sequence>
<keyword evidence="8" id="KW-1133">Transmembrane helix</keyword>
<dbReference type="Pfam" id="PF00512">
    <property type="entry name" value="HisKA"/>
    <property type="match status" value="1"/>
</dbReference>
<dbReference type="InterPro" id="IPR036097">
    <property type="entry name" value="HisK_dim/P_sf"/>
</dbReference>
<keyword evidence="6" id="KW-0175">Coiled coil</keyword>
<dbReference type="Gene3D" id="1.10.287.130">
    <property type="match status" value="1"/>
</dbReference>
<dbReference type="Proteomes" id="UP001596395">
    <property type="component" value="Unassembled WGS sequence"/>
</dbReference>
<feature type="region of interest" description="Disordered" evidence="7">
    <location>
        <begin position="359"/>
        <end position="392"/>
    </location>
</feature>
<evidence type="ECO:0000256" key="6">
    <source>
        <dbReference type="SAM" id="Coils"/>
    </source>
</evidence>
<keyword evidence="5" id="KW-0902">Two-component regulatory system</keyword>
<proteinExistence type="predicted"/>
<keyword evidence="11" id="KW-1185">Reference proteome</keyword>